<comment type="caution">
    <text evidence="3">The sequence shown here is derived from an EMBL/GenBank/DDBJ whole genome shotgun (WGS) entry which is preliminary data.</text>
</comment>
<gene>
    <name evidence="2" type="ORF">ATNIH1004_006390</name>
    <name evidence="3" type="ORF">EYZ11_005749</name>
</gene>
<dbReference type="Proteomes" id="UP000308092">
    <property type="component" value="Unassembled WGS sequence"/>
</dbReference>
<accession>A0A4S3JJH6</accession>
<dbReference type="GeneID" id="54329092"/>
<keyword evidence="1" id="KW-0812">Transmembrane</keyword>
<keyword evidence="4" id="KW-1185">Reference proteome</keyword>
<keyword evidence="1" id="KW-1133">Transmembrane helix</keyword>
<proteinExistence type="predicted"/>
<organism evidence="3 4">
    <name type="scientific">Aspergillus tanneri</name>
    <dbReference type="NCBI Taxonomy" id="1220188"/>
    <lineage>
        <taxon>Eukaryota</taxon>
        <taxon>Fungi</taxon>
        <taxon>Dikarya</taxon>
        <taxon>Ascomycota</taxon>
        <taxon>Pezizomycotina</taxon>
        <taxon>Eurotiomycetes</taxon>
        <taxon>Eurotiomycetidae</taxon>
        <taxon>Eurotiales</taxon>
        <taxon>Aspergillaceae</taxon>
        <taxon>Aspergillus</taxon>
        <taxon>Aspergillus subgen. Circumdati</taxon>
    </lineage>
</organism>
<protein>
    <recommendedName>
        <fullName evidence="6">ATP-grasp domain-containing protein</fullName>
    </recommendedName>
</protein>
<dbReference type="RefSeq" id="XP_033427057.1">
    <property type="nucleotide sequence ID" value="XM_033571025.1"/>
</dbReference>
<reference evidence="2 5" key="2">
    <citation type="submission" date="2019-08" db="EMBL/GenBank/DDBJ databases">
        <title>The genome sequence of a newly discovered highly antifungal drug resistant Aspergillus species, Aspergillus tanneri NIH 1004.</title>
        <authorList>
            <person name="Mounaud S."/>
            <person name="Singh I."/>
            <person name="Joardar V."/>
            <person name="Pakala S."/>
            <person name="Pakala S."/>
            <person name="Venepally P."/>
            <person name="Chung J.K."/>
            <person name="Losada L."/>
            <person name="Nierman W.C."/>
        </authorList>
    </citation>
    <scope>NUCLEOTIDE SEQUENCE [LARGE SCALE GENOMIC DNA]</scope>
    <source>
        <strain evidence="2 5">NIH1004</strain>
    </source>
</reference>
<evidence type="ECO:0000313" key="2">
    <source>
        <dbReference type="EMBL" id="KAA8647696.1"/>
    </source>
</evidence>
<dbReference type="EMBL" id="QUQM01000004">
    <property type="protein sequence ID" value="KAA8647696.1"/>
    <property type="molecule type" value="Genomic_DNA"/>
</dbReference>
<dbReference type="Gene3D" id="3.40.50.20">
    <property type="match status" value="1"/>
</dbReference>
<evidence type="ECO:0000256" key="1">
    <source>
        <dbReference type="SAM" id="Phobius"/>
    </source>
</evidence>
<evidence type="ECO:0000313" key="4">
    <source>
        <dbReference type="Proteomes" id="UP000308092"/>
    </source>
</evidence>
<name>A0A4S3JJH6_9EURO</name>
<reference evidence="3 4" key="1">
    <citation type="submission" date="2019-03" db="EMBL/GenBank/DDBJ databases">
        <title>The genome sequence of a newly discovered highly antifungal drug resistant Aspergillus species, Aspergillus tanneri NIH 1004.</title>
        <authorList>
            <person name="Mounaud S."/>
            <person name="Singh I."/>
            <person name="Joardar V."/>
            <person name="Pakala S."/>
            <person name="Pakala S."/>
            <person name="Venepally P."/>
            <person name="Hoover J."/>
            <person name="Nierman W."/>
            <person name="Chung J."/>
            <person name="Losada L."/>
        </authorList>
    </citation>
    <scope>NUCLEOTIDE SEQUENCE [LARGE SCALE GENOMIC DNA]</scope>
    <source>
        <strain evidence="3 4">NIH1004</strain>
    </source>
</reference>
<feature type="transmembrane region" description="Helical" evidence="1">
    <location>
        <begin position="34"/>
        <end position="60"/>
    </location>
</feature>
<dbReference type="VEuPathDB" id="FungiDB:EYZ11_005749"/>
<sequence length="503" mass="57094">MAVPTVRRAFSSISKQRSFYTARDKLHFGLFLQLLRITVALVLLPFNNAILLAAYIAGYFSSLSRSAPIQRRQAALRDVQFYPKTVLVTGVDTPYGLSVARSWYYQGHRVVGANLTDSSIPSGESMSKCLVTFYRVPKSNYVSRLLDIIHREKIDVWVPCSHSATVFEDAVAKQVIEGRTDCKCITLDTELATVFSREETFRQYLVEKGLPVVENHHVQSRDSIHKILHRSPTKTYRMYRPNSIMGDDKTVILPKRTISLTYSEVSEIQISKESPWILQQESRVGEILAELLVVRGHVRSIKVHPADSVPNWGQSRLDEGLAVAIHRLMERFALKGGHRMTGHLCVRLMVDEEVDTNHVRYALSIAGCTQGAIAVASLLQDASDSLIRGYLTVESPHLNGIVSTDSVDTLRIQEAKSIISTTPRPNFSLYQSVREWDVRSVLLAFYPILQEFDRLLSEMEDVLGFWKGWRFSIHDPLPWWCDAHVYRPLKVLESIFSSDTKRT</sequence>
<keyword evidence="1" id="KW-0472">Membrane</keyword>
<dbReference type="Proteomes" id="UP000324241">
    <property type="component" value="Unassembled WGS sequence"/>
</dbReference>
<dbReference type="AlphaFoldDB" id="A0A4S3JJH6"/>
<dbReference type="EMBL" id="SOSA01000190">
    <property type="protein sequence ID" value="THC94757.1"/>
    <property type="molecule type" value="Genomic_DNA"/>
</dbReference>
<dbReference type="OrthoDB" id="186626at2759"/>
<evidence type="ECO:0008006" key="6">
    <source>
        <dbReference type="Google" id="ProtNLM"/>
    </source>
</evidence>
<evidence type="ECO:0000313" key="3">
    <source>
        <dbReference type="EMBL" id="THC94757.1"/>
    </source>
</evidence>
<evidence type="ECO:0000313" key="5">
    <source>
        <dbReference type="Proteomes" id="UP000324241"/>
    </source>
</evidence>